<evidence type="ECO:0000256" key="2">
    <source>
        <dbReference type="ARBA" id="ARBA00023015"/>
    </source>
</evidence>
<feature type="domain" description="RNA polymerase sigma factor 70 region 4 type 2" evidence="6">
    <location>
        <begin position="121"/>
        <end position="158"/>
    </location>
</feature>
<evidence type="ECO:0000259" key="5">
    <source>
        <dbReference type="Pfam" id="PF04542"/>
    </source>
</evidence>
<evidence type="ECO:0000259" key="6">
    <source>
        <dbReference type="Pfam" id="PF08281"/>
    </source>
</evidence>
<dbReference type="EMBL" id="JAKEVY010000006">
    <property type="protein sequence ID" value="MCF1716807.1"/>
    <property type="molecule type" value="Genomic_DNA"/>
</dbReference>
<dbReference type="InterPro" id="IPR013249">
    <property type="entry name" value="RNA_pol_sigma70_r4_t2"/>
</dbReference>
<dbReference type="PANTHER" id="PTHR43133">
    <property type="entry name" value="RNA POLYMERASE ECF-TYPE SIGMA FACTO"/>
    <property type="match status" value="1"/>
</dbReference>
<keyword evidence="3" id="KW-0731">Sigma factor</keyword>
<dbReference type="Pfam" id="PF04542">
    <property type="entry name" value="Sigma70_r2"/>
    <property type="match status" value="1"/>
</dbReference>
<keyword evidence="4" id="KW-0804">Transcription</keyword>
<dbReference type="InterPro" id="IPR013325">
    <property type="entry name" value="RNA_pol_sigma_r2"/>
</dbReference>
<evidence type="ECO:0000256" key="3">
    <source>
        <dbReference type="ARBA" id="ARBA00023082"/>
    </source>
</evidence>
<evidence type="ECO:0000313" key="8">
    <source>
        <dbReference type="Proteomes" id="UP001200145"/>
    </source>
</evidence>
<dbReference type="NCBIfam" id="TIGR02937">
    <property type="entry name" value="sigma70-ECF"/>
    <property type="match status" value="1"/>
</dbReference>
<proteinExistence type="inferred from homology"/>
<dbReference type="Gene3D" id="1.10.10.10">
    <property type="entry name" value="Winged helix-like DNA-binding domain superfamily/Winged helix DNA-binding domain"/>
    <property type="match status" value="1"/>
</dbReference>
<evidence type="ECO:0000256" key="4">
    <source>
        <dbReference type="ARBA" id="ARBA00023163"/>
    </source>
</evidence>
<name>A0ABS9BMS3_9BACT</name>
<comment type="similarity">
    <text evidence="1">Belongs to the sigma-70 factor family. ECF subfamily.</text>
</comment>
<sequence>MNNISEKEFLERMEANRGILIKVSRLYMDSREDQEDLIQEIVLRLWTNYQQFEGKSSFSTWMYRVAVNTAITFLRKEKRQPILVTETENLQELKADDHASEQAQQMKIFYKAVQYLNSIEKALIFYFMEGLSHREIGAQLGITENNARVKLSRTKEKLQQLIKQLGYES</sequence>
<dbReference type="InterPro" id="IPR014284">
    <property type="entry name" value="RNA_pol_sigma-70_dom"/>
</dbReference>
<dbReference type="InterPro" id="IPR007627">
    <property type="entry name" value="RNA_pol_sigma70_r2"/>
</dbReference>
<dbReference type="SUPFAM" id="SSF88659">
    <property type="entry name" value="Sigma3 and sigma4 domains of RNA polymerase sigma factors"/>
    <property type="match status" value="1"/>
</dbReference>
<reference evidence="7 8" key="1">
    <citation type="submission" date="2022-01" db="EMBL/GenBank/DDBJ databases">
        <title>Flavihumibacter sp. nov., isolated from sediment of a river.</title>
        <authorList>
            <person name="Liu H."/>
        </authorList>
    </citation>
    <scope>NUCLEOTIDE SEQUENCE [LARGE SCALE GENOMIC DNA]</scope>
    <source>
        <strain evidence="7 8">RY-1</strain>
    </source>
</reference>
<feature type="domain" description="RNA polymerase sigma-70 region 2" evidence="5">
    <location>
        <begin position="14"/>
        <end position="79"/>
    </location>
</feature>
<dbReference type="InterPro" id="IPR036388">
    <property type="entry name" value="WH-like_DNA-bd_sf"/>
</dbReference>
<dbReference type="InterPro" id="IPR013324">
    <property type="entry name" value="RNA_pol_sigma_r3/r4-like"/>
</dbReference>
<evidence type="ECO:0000313" key="7">
    <source>
        <dbReference type="EMBL" id="MCF1716807.1"/>
    </source>
</evidence>
<dbReference type="SUPFAM" id="SSF88946">
    <property type="entry name" value="Sigma2 domain of RNA polymerase sigma factors"/>
    <property type="match status" value="1"/>
</dbReference>
<dbReference type="Proteomes" id="UP001200145">
    <property type="component" value="Unassembled WGS sequence"/>
</dbReference>
<dbReference type="PANTHER" id="PTHR43133:SF45">
    <property type="entry name" value="RNA POLYMERASE ECF-TYPE SIGMA FACTOR"/>
    <property type="match status" value="1"/>
</dbReference>
<accession>A0ABS9BMS3</accession>
<evidence type="ECO:0000256" key="1">
    <source>
        <dbReference type="ARBA" id="ARBA00010641"/>
    </source>
</evidence>
<dbReference type="InterPro" id="IPR039425">
    <property type="entry name" value="RNA_pol_sigma-70-like"/>
</dbReference>
<gene>
    <name evidence="7" type="ORF">L0U88_19350</name>
</gene>
<comment type="caution">
    <text evidence="7">The sequence shown here is derived from an EMBL/GenBank/DDBJ whole genome shotgun (WGS) entry which is preliminary data.</text>
</comment>
<dbReference type="Pfam" id="PF08281">
    <property type="entry name" value="Sigma70_r4_2"/>
    <property type="match status" value="1"/>
</dbReference>
<keyword evidence="2" id="KW-0805">Transcription regulation</keyword>
<organism evidence="7 8">
    <name type="scientific">Flavihumibacter fluminis</name>
    <dbReference type="NCBI Taxonomy" id="2909236"/>
    <lineage>
        <taxon>Bacteria</taxon>
        <taxon>Pseudomonadati</taxon>
        <taxon>Bacteroidota</taxon>
        <taxon>Chitinophagia</taxon>
        <taxon>Chitinophagales</taxon>
        <taxon>Chitinophagaceae</taxon>
        <taxon>Flavihumibacter</taxon>
    </lineage>
</organism>
<keyword evidence="8" id="KW-1185">Reference proteome</keyword>
<protein>
    <submittedName>
        <fullName evidence="7">RNA polymerase sigma factor</fullName>
    </submittedName>
</protein>
<dbReference type="Gene3D" id="1.10.1740.10">
    <property type="match status" value="1"/>
</dbReference>